<dbReference type="NCBIfam" id="NF033510">
    <property type="entry name" value="Ca_tandemer"/>
    <property type="match status" value="2"/>
</dbReference>
<dbReference type="InterPro" id="IPR044016">
    <property type="entry name" value="Big_13"/>
</dbReference>
<feature type="non-terminal residue" evidence="2">
    <location>
        <position position="1"/>
    </location>
</feature>
<evidence type="ECO:0000313" key="2">
    <source>
        <dbReference type="EMBL" id="MER2490292.1"/>
    </source>
</evidence>
<evidence type="ECO:0000259" key="1">
    <source>
        <dbReference type="Pfam" id="PF19077"/>
    </source>
</evidence>
<keyword evidence="3" id="KW-1185">Reference proteome</keyword>
<dbReference type="Gene3D" id="2.60.40.10">
    <property type="entry name" value="Immunoglobulins"/>
    <property type="match status" value="2"/>
</dbReference>
<sequence>ENNASVTVTITDNNSTVSRTVTADTSGNWTISGSELDVSAFNNGTLTVSATQTDTAGNTSTVATQNITLDNAAPSALTMTTPIETDGIVNAAEDNDVLIAGSGAEAGNSVTVTITDNNSSVSRTVTADTSGNWTISGSELDVSAFNNGTLTVSATQTDTAGNTSTVATQSITLDNTAPSAPSISTPIDIDNIVNASEDDTLFILVCGA</sequence>
<dbReference type="RefSeq" id="WP_350400082.1">
    <property type="nucleotide sequence ID" value="NZ_JBELOE010000020.1"/>
</dbReference>
<comment type="caution">
    <text evidence="2">The sequence shown here is derived from an EMBL/GenBank/DDBJ whole genome shotgun (WGS) entry which is preliminary data.</text>
</comment>
<reference evidence="2 3" key="1">
    <citation type="submission" date="2024-06" db="EMBL/GenBank/DDBJ databases">
        <authorList>
            <person name="Chen R.Y."/>
        </authorList>
    </citation>
    <scope>NUCLEOTIDE SEQUENCE [LARGE SCALE GENOMIC DNA]</scope>
    <source>
        <strain evidence="2 3">D2</strain>
    </source>
</reference>
<dbReference type="EMBL" id="JBELOE010000020">
    <property type="protein sequence ID" value="MER2490292.1"/>
    <property type="molecule type" value="Genomic_DNA"/>
</dbReference>
<proteinExistence type="predicted"/>
<name>A0ABV1RBJ6_9ALTE</name>
<accession>A0ABV1RBJ6</accession>
<gene>
    <name evidence="2" type="ORF">ABS311_00095</name>
</gene>
<feature type="domain" description="Bacterial Ig-like" evidence="1">
    <location>
        <begin position="99"/>
        <end position="175"/>
    </location>
</feature>
<dbReference type="InterPro" id="IPR013783">
    <property type="entry name" value="Ig-like_fold"/>
</dbReference>
<dbReference type="Proteomes" id="UP001467690">
    <property type="component" value="Unassembled WGS sequence"/>
</dbReference>
<protein>
    <submittedName>
        <fullName evidence="2">Ig-like domain-containing protein</fullName>
    </submittedName>
</protein>
<evidence type="ECO:0000313" key="3">
    <source>
        <dbReference type="Proteomes" id="UP001467690"/>
    </source>
</evidence>
<organism evidence="2 3">
    <name type="scientific">Catenovulum sediminis</name>
    <dbReference type="NCBI Taxonomy" id="1740262"/>
    <lineage>
        <taxon>Bacteria</taxon>
        <taxon>Pseudomonadati</taxon>
        <taxon>Pseudomonadota</taxon>
        <taxon>Gammaproteobacteria</taxon>
        <taxon>Alteromonadales</taxon>
        <taxon>Alteromonadaceae</taxon>
        <taxon>Catenovulum</taxon>
    </lineage>
</organism>
<dbReference type="Pfam" id="PF19077">
    <property type="entry name" value="Big_13"/>
    <property type="match status" value="2"/>
</dbReference>
<feature type="domain" description="Bacterial Ig-like" evidence="1">
    <location>
        <begin position="3"/>
        <end position="71"/>
    </location>
</feature>